<sequence length="443" mass="47091">MASAVAKDPLDALQSHLNDVLVQTGKALRASRRDSHGNLPATHMQTKLPDTESAFYSTLDSLDNEILRAMSVIKRDMKKLKEKKTVAVETSPSLPQPEPVEAHSKPAMVIDIDSSPQATTETMPKEEPADNSYVATKPAAPFPDMGMSVPAGTSVAIKKNHPPSQSLYMTEAPGSHQPTAEVKQVAHAAPVPLMDATLDNSTSGLMEGHDVVDLTSSNDPNMNDPNMNRSNLNHSNMNRSNLNHSNMNRSNMNGPNMNGSSMHNSNMNNSNLNFTDMQFTLAPSNTNPNHSGSTGAATAQPIGSSYDFGMFGTTNTATAPTPINNAMASVTTGTTATTANGTGSAQAPMPVPEPTPVPVENRRNAEAPKKEDGTSTIYSEIFTGDGPADGMDFDFSLGDGNNMSSMGGDTFDDMMNVRDNTFDSMEHGDFDTSFFGLDKADGA</sequence>
<dbReference type="SUPFAM" id="SSF141571">
    <property type="entry name" value="Pentapeptide repeat-like"/>
    <property type="match status" value="1"/>
</dbReference>
<dbReference type="Pfam" id="PF00805">
    <property type="entry name" value="Pentapeptide"/>
    <property type="match status" value="1"/>
</dbReference>
<feature type="region of interest" description="Disordered" evidence="1">
    <location>
        <begin position="334"/>
        <end position="373"/>
    </location>
</feature>
<dbReference type="InterPro" id="IPR001646">
    <property type="entry name" value="5peptide_repeat"/>
</dbReference>
<dbReference type="Proteomes" id="UP000732380">
    <property type="component" value="Unassembled WGS sequence"/>
</dbReference>
<proteinExistence type="predicted"/>
<evidence type="ECO:0000313" key="2">
    <source>
        <dbReference type="EMBL" id="KAG6123608.1"/>
    </source>
</evidence>
<reference evidence="2 3" key="1">
    <citation type="journal article" date="2020" name="bioRxiv">
        <title>Whole genome comparisons of ergot fungi reveals the divergence and evolution of species within the genus Claviceps are the result of varying mechanisms driving genome evolution and host range expansion.</title>
        <authorList>
            <person name="Wyka S.A."/>
            <person name="Mondo S.J."/>
            <person name="Liu M."/>
            <person name="Dettman J."/>
            <person name="Nalam V."/>
            <person name="Broders K.D."/>
        </authorList>
    </citation>
    <scope>NUCLEOTIDE SEQUENCE [LARGE SCALE GENOMIC DNA]</scope>
    <source>
        <strain evidence="2 3">LM576</strain>
    </source>
</reference>
<evidence type="ECO:0000256" key="1">
    <source>
        <dbReference type="SAM" id="MobiDB-lite"/>
    </source>
</evidence>
<gene>
    <name evidence="2" type="ORF">E4U13_003852</name>
</gene>
<feature type="compositionally biased region" description="Basic and acidic residues" evidence="1">
    <location>
        <begin position="360"/>
        <end position="373"/>
    </location>
</feature>
<protein>
    <submittedName>
        <fullName evidence="2">Uncharacterized protein</fullName>
    </submittedName>
</protein>
<feature type="compositionally biased region" description="Low complexity" evidence="1">
    <location>
        <begin position="334"/>
        <end position="345"/>
    </location>
</feature>
<name>A0A9P7Q8U8_9HYPO</name>
<dbReference type="EMBL" id="SRQM01000003">
    <property type="protein sequence ID" value="KAG6123608.1"/>
    <property type="molecule type" value="Genomic_DNA"/>
</dbReference>
<dbReference type="Gene3D" id="2.160.20.80">
    <property type="entry name" value="E3 ubiquitin-protein ligase SopA"/>
    <property type="match status" value="1"/>
</dbReference>
<dbReference type="AlphaFoldDB" id="A0A9P7Q8U8"/>
<organism evidence="2 3">
    <name type="scientific">Claviceps humidiphila</name>
    <dbReference type="NCBI Taxonomy" id="1294629"/>
    <lineage>
        <taxon>Eukaryota</taxon>
        <taxon>Fungi</taxon>
        <taxon>Dikarya</taxon>
        <taxon>Ascomycota</taxon>
        <taxon>Pezizomycotina</taxon>
        <taxon>Sordariomycetes</taxon>
        <taxon>Hypocreomycetidae</taxon>
        <taxon>Hypocreales</taxon>
        <taxon>Clavicipitaceae</taxon>
        <taxon>Claviceps</taxon>
    </lineage>
</organism>
<comment type="caution">
    <text evidence="2">The sequence shown here is derived from an EMBL/GenBank/DDBJ whole genome shotgun (WGS) entry which is preliminary data.</text>
</comment>
<accession>A0A9P7Q8U8</accession>
<evidence type="ECO:0000313" key="3">
    <source>
        <dbReference type="Proteomes" id="UP000732380"/>
    </source>
</evidence>
<keyword evidence="3" id="KW-1185">Reference proteome</keyword>